<dbReference type="KEGG" id="dci:108253231"/>
<feature type="region of interest" description="Disordered" evidence="1">
    <location>
        <begin position="401"/>
        <end position="435"/>
    </location>
</feature>
<feature type="region of interest" description="Disordered" evidence="1">
    <location>
        <begin position="458"/>
        <end position="486"/>
    </location>
</feature>
<organism evidence="3 4">
    <name type="scientific">Diaphorina citri</name>
    <name type="common">Asian citrus psyllid</name>
    <dbReference type="NCBI Taxonomy" id="121845"/>
    <lineage>
        <taxon>Eukaryota</taxon>
        <taxon>Metazoa</taxon>
        <taxon>Ecdysozoa</taxon>
        <taxon>Arthropoda</taxon>
        <taxon>Hexapoda</taxon>
        <taxon>Insecta</taxon>
        <taxon>Pterygota</taxon>
        <taxon>Neoptera</taxon>
        <taxon>Paraneoptera</taxon>
        <taxon>Hemiptera</taxon>
        <taxon>Sternorrhyncha</taxon>
        <taxon>Psylloidea</taxon>
        <taxon>Psyllidae</taxon>
        <taxon>Diaphorininae</taxon>
        <taxon>Diaphorina</taxon>
    </lineage>
</organism>
<sequence length="957" mass="105166">MSHCAETWALNNGEHLVLVTADPEKGDKFAFDNHAFKGIVNGIKWPEFVSAQNENAKTKSLDDSCIGQEPAKNIVPLRSHDFTGLGFNIYGNMRDGIYVKEVSHRGPASESGRIQPGGSVHETSESKPAVLDISPCNTVSKPDKAHKFGIRVLPDMKPEEFKVNNQPVVLTMENENNSSILIEHNKTQKSHNEREVFDEIDLSNKCQATDETDCKTPSPPTNVKSIIAKGLQNLKDKLHQPHHKKQNSLEIANTKHVDTPDSCVIDMVPSNQHVPHEMNVTVNNSQDVLKSFLDKEKAFAAQREASSPISMVSKTDSFSSTEGDGGKRSKRKAPAPPLTTDVELHAEPDCSTDSSSTTIELNATHIPISDESDRKAASLGDLSRITNEEVPASVLERAMSLELTDGIPRDSKKRKAPNPPLDETSLDEAPLKEPRMEGLGLTNLKKASLFGTLEEAIQQTEDDSDSLVSPNSGKSSPDLADMSDGELVSSTPLKISHINIENEERKISHINIENEERKISHINVENEKLPTVETFLVKSTVEIKDHENPRPAQRSTLSKRKVETVEINENQTIVQKESKSEDSQEEMVENSSFIKDIIGDFSKEMNGEFSKGINGVWHKSSGANVEAKQNDLDVNDAYVTALNISVEDKPPDLPTSPPPEFSKGINGVWHKSSGANVEAKQNDLDVNDAYVTALNISVEDKPPDLPTSPPPNMNSYVTEIKVDEDKNNDEILDISDKDMTLLEQECDDSKIFKNGVYFTTDESLLMNGSISSFSKSTLMESNKITSPSKTETFINNMNDRTTPDVNLSDEQILALKTSTNKITNSNLYKTNGESPSPNKRRIPSKSPSPSGNSPQRGKSPSISSKSSGSRIPVRAFSGCSPSSDASPRSTSNIPDPKIRKSRKPDEPDQNTKFSYSSTFTVSPISKSNVPSPEQRRYNGTNGTTEMSMTQIVVDNQK</sequence>
<evidence type="ECO:0000259" key="2">
    <source>
        <dbReference type="PROSITE" id="PS50106"/>
    </source>
</evidence>
<dbReference type="InterPro" id="IPR001478">
    <property type="entry name" value="PDZ"/>
</dbReference>
<feature type="compositionally biased region" description="Polar residues" evidence="1">
    <location>
        <begin position="823"/>
        <end position="833"/>
    </location>
</feature>
<feature type="compositionally biased region" description="Polar residues" evidence="1">
    <location>
        <begin position="910"/>
        <end position="957"/>
    </location>
</feature>
<evidence type="ECO:0000256" key="1">
    <source>
        <dbReference type="SAM" id="MobiDB-lite"/>
    </source>
</evidence>
<dbReference type="GeneID" id="108253231"/>
<reference evidence="4" key="1">
    <citation type="submission" date="2025-08" db="UniProtKB">
        <authorList>
            <consortium name="RefSeq"/>
        </authorList>
    </citation>
    <scope>IDENTIFICATION</scope>
</reference>
<dbReference type="STRING" id="121845.A0A3Q0J6P0"/>
<proteinExistence type="predicted"/>
<protein>
    <submittedName>
        <fullName evidence="4">Uncharacterized protein LOC108253231</fullName>
    </submittedName>
</protein>
<keyword evidence="3" id="KW-1185">Reference proteome</keyword>
<feature type="compositionally biased region" description="Polar residues" evidence="1">
    <location>
        <begin position="466"/>
        <end position="475"/>
    </location>
</feature>
<feature type="region of interest" description="Disordered" evidence="1">
    <location>
        <begin position="823"/>
        <end position="957"/>
    </location>
</feature>
<dbReference type="PaxDb" id="121845-A0A3Q0J6P0"/>
<feature type="domain" description="PDZ" evidence="2">
    <location>
        <begin position="74"/>
        <end position="120"/>
    </location>
</feature>
<evidence type="ECO:0000313" key="4">
    <source>
        <dbReference type="RefSeq" id="XP_026684116.1"/>
    </source>
</evidence>
<dbReference type="PROSITE" id="PS50106">
    <property type="entry name" value="PDZ"/>
    <property type="match status" value="1"/>
</dbReference>
<gene>
    <name evidence="4" type="primary">LOC108253231</name>
</gene>
<feature type="region of interest" description="Disordered" evidence="1">
    <location>
        <begin position="302"/>
        <end position="357"/>
    </location>
</feature>
<feature type="region of interest" description="Disordered" evidence="1">
    <location>
        <begin position="107"/>
        <end position="129"/>
    </location>
</feature>
<name>A0A3Q0J6P0_DIACI</name>
<dbReference type="CDD" id="cd00136">
    <property type="entry name" value="PDZ_canonical"/>
    <property type="match status" value="1"/>
</dbReference>
<accession>A0A3Q0J6P0</accession>
<feature type="compositionally biased region" description="Polar residues" evidence="1">
    <location>
        <begin position="304"/>
        <end position="322"/>
    </location>
</feature>
<dbReference type="InterPro" id="IPR036034">
    <property type="entry name" value="PDZ_sf"/>
</dbReference>
<dbReference type="PROSITE" id="PS50007">
    <property type="entry name" value="PIPLC_X_DOMAIN"/>
    <property type="match status" value="1"/>
</dbReference>
<evidence type="ECO:0000313" key="3">
    <source>
        <dbReference type="Proteomes" id="UP000079169"/>
    </source>
</evidence>
<dbReference type="Proteomes" id="UP000079169">
    <property type="component" value="Unplaced"/>
</dbReference>
<dbReference type="Gene3D" id="2.30.42.10">
    <property type="match status" value="1"/>
</dbReference>
<dbReference type="AlphaFoldDB" id="A0A3Q0J6P0"/>
<dbReference type="RefSeq" id="XP_026684116.1">
    <property type="nucleotide sequence ID" value="XM_026828315.1"/>
</dbReference>
<feature type="compositionally biased region" description="Low complexity" evidence="1">
    <location>
        <begin position="844"/>
        <end position="891"/>
    </location>
</feature>
<dbReference type="SUPFAM" id="SSF50156">
    <property type="entry name" value="PDZ domain-like"/>
    <property type="match status" value="1"/>
</dbReference>